<sequence>MSFSALSIILSGSDSTLPDFAVQLVGQCLGLQPSVHESRLGTLSALSDRHNTLSSTHSNRNPSVSVFNDLENLPRGSLLALVLSHSLKIDPRHATRDSLKNEIALHLSSGRCLHREGLSSHLSCASIISQFDSGRLDETCDDPSTARQINILHQISPLLNLKPLRRLLELHDVSYMESDKSKKLRSRLKAYLKRLMIGKRPDRSLVEGLAKKERARESARLCAEWPQLVPESLKRRLLDNFGLRISHNKLGTFTCGSCSESCSTAVRGTIKMAEFIFGLLRRPDHIADKPANEDGYGLDILIALLANTFSCLL</sequence>
<evidence type="ECO:0000313" key="1">
    <source>
        <dbReference type="EMBL" id="KAJ7619028.1"/>
    </source>
</evidence>
<dbReference type="Proteomes" id="UP001221757">
    <property type="component" value="Unassembled WGS sequence"/>
</dbReference>
<accession>A0AAD7FGI4</accession>
<organism evidence="1 2">
    <name type="scientific">Mycena rosella</name>
    <name type="common">Pink bonnet</name>
    <name type="synonym">Agaricus rosellus</name>
    <dbReference type="NCBI Taxonomy" id="1033263"/>
    <lineage>
        <taxon>Eukaryota</taxon>
        <taxon>Fungi</taxon>
        <taxon>Dikarya</taxon>
        <taxon>Basidiomycota</taxon>
        <taxon>Agaricomycotina</taxon>
        <taxon>Agaricomycetes</taxon>
        <taxon>Agaricomycetidae</taxon>
        <taxon>Agaricales</taxon>
        <taxon>Marasmiineae</taxon>
        <taxon>Mycenaceae</taxon>
        <taxon>Mycena</taxon>
    </lineage>
</organism>
<evidence type="ECO:0000313" key="2">
    <source>
        <dbReference type="Proteomes" id="UP001221757"/>
    </source>
</evidence>
<keyword evidence="2" id="KW-1185">Reference proteome</keyword>
<protein>
    <submittedName>
        <fullName evidence="1">Uncharacterized protein</fullName>
    </submittedName>
</protein>
<comment type="caution">
    <text evidence="1">The sequence shown here is derived from an EMBL/GenBank/DDBJ whole genome shotgun (WGS) entry which is preliminary data.</text>
</comment>
<dbReference type="AlphaFoldDB" id="A0AAD7FGI4"/>
<name>A0AAD7FGI4_MYCRO</name>
<gene>
    <name evidence="1" type="ORF">B0H17DRAFT_1188627</name>
</gene>
<dbReference type="EMBL" id="JARKIE010000733">
    <property type="protein sequence ID" value="KAJ7619028.1"/>
    <property type="molecule type" value="Genomic_DNA"/>
</dbReference>
<proteinExistence type="predicted"/>
<reference evidence="1" key="1">
    <citation type="submission" date="2023-03" db="EMBL/GenBank/DDBJ databases">
        <title>Massive genome expansion in bonnet fungi (Mycena s.s.) driven by repeated elements and novel gene families across ecological guilds.</title>
        <authorList>
            <consortium name="Lawrence Berkeley National Laboratory"/>
            <person name="Harder C.B."/>
            <person name="Miyauchi S."/>
            <person name="Viragh M."/>
            <person name="Kuo A."/>
            <person name="Thoen E."/>
            <person name="Andreopoulos B."/>
            <person name="Lu D."/>
            <person name="Skrede I."/>
            <person name="Drula E."/>
            <person name="Henrissat B."/>
            <person name="Morin E."/>
            <person name="Kohler A."/>
            <person name="Barry K."/>
            <person name="LaButti K."/>
            <person name="Morin E."/>
            <person name="Salamov A."/>
            <person name="Lipzen A."/>
            <person name="Mereny Z."/>
            <person name="Hegedus B."/>
            <person name="Baldrian P."/>
            <person name="Stursova M."/>
            <person name="Weitz H."/>
            <person name="Taylor A."/>
            <person name="Grigoriev I.V."/>
            <person name="Nagy L.G."/>
            <person name="Martin F."/>
            <person name="Kauserud H."/>
        </authorList>
    </citation>
    <scope>NUCLEOTIDE SEQUENCE</scope>
    <source>
        <strain evidence="1">CBHHK067</strain>
    </source>
</reference>